<keyword evidence="2" id="KW-0560">Oxidoreductase</keyword>
<evidence type="ECO:0000256" key="3">
    <source>
        <dbReference type="RuleBase" id="RU000363"/>
    </source>
</evidence>
<dbReference type="PROSITE" id="PS00061">
    <property type="entry name" value="ADH_SHORT"/>
    <property type="match status" value="1"/>
</dbReference>
<feature type="region of interest" description="Disordered" evidence="4">
    <location>
        <begin position="269"/>
        <end position="299"/>
    </location>
</feature>
<keyword evidence="6" id="KW-1185">Reference proteome</keyword>
<dbReference type="InterPro" id="IPR036291">
    <property type="entry name" value="NAD(P)-bd_dom_sf"/>
</dbReference>
<accession>A0A846Y6A8</accession>
<comment type="caution">
    <text evidence="5">The sequence shown here is derived from an EMBL/GenBank/DDBJ whole genome shotgun (WGS) entry which is preliminary data.</text>
</comment>
<dbReference type="Proteomes" id="UP000570678">
    <property type="component" value="Unassembled WGS sequence"/>
</dbReference>
<evidence type="ECO:0000256" key="4">
    <source>
        <dbReference type="SAM" id="MobiDB-lite"/>
    </source>
</evidence>
<comment type="similarity">
    <text evidence="1 3">Belongs to the short-chain dehydrogenases/reductases (SDR) family.</text>
</comment>
<dbReference type="FunFam" id="3.40.50.720:FF:000084">
    <property type="entry name" value="Short-chain dehydrogenase reductase"/>
    <property type="match status" value="1"/>
</dbReference>
<dbReference type="PRINTS" id="PR00080">
    <property type="entry name" value="SDRFAMILY"/>
</dbReference>
<dbReference type="AlphaFoldDB" id="A0A846Y6A8"/>
<dbReference type="Pfam" id="PF00106">
    <property type="entry name" value="adh_short"/>
    <property type="match status" value="1"/>
</dbReference>
<evidence type="ECO:0000256" key="2">
    <source>
        <dbReference type="ARBA" id="ARBA00023002"/>
    </source>
</evidence>
<dbReference type="EMBL" id="JAAXOT010000001">
    <property type="protein sequence ID" value="NKY55096.1"/>
    <property type="molecule type" value="Genomic_DNA"/>
</dbReference>
<proteinExistence type="inferred from homology"/>
<dbReference type="GO" id="GO:0048038">
    <property type="term" value="F:quinone binding"/>
    <property type="evidence" value="ECO:0007669"/>
    <property type="project" value="TreeGrafter"/>
</dbReference>
<dbReference type="PANTHER" id="PTHR42760">
    <property type="entry name" value="SHORT-CHAIN DEHYDROGENASES/REDUCTASES FAMILY MEMBER"/>
    <property type="match status" value="1"/>
</dbReference>
<dbReference type="SUPFAM" id="SSF51735">
    <property type="entry name" value="NAD(P)-binding Rossmann-fold domains"/>
    <property type="match status" value="1"/>
</dbReference>
<organism evidence="5 6">
    <name type="scientific">Nocardia flavorosea</name>
    <dbReference type="NCBI Taxonomy" id="53429"/>
    <lineage>
        <taxon>Bacteria</taxon>
        <taxon>Bacillati</taxon>
        <taxon>Actinomycetota</taxon>
        <taxon>Actinomycetes</taxon>
        <taxon>Mycobacteriales</taxon>
        <taxon>Nocardiaceae</taxon>
        <taxon>Nocardia</taxon>
    </lineage>
</organism>
<protein>
    <submittedName>
        <fullName evidence="5">SDR family oxidoreductase</fullName>
    </submittedName>
</protein>
<dbReference type="RefSeq" id="WP_062970432.1">
    <property type="nucleotide sequence ID" value="NZ_JAAXOT010000001.1"/>
</dbReference>
<dbReference type="PRINTS" id="PR00081">
    <property type="entry name" value="GDHRDH"/>
</dbReference>
<dbReference type="PANTHER" id="PTHR42760:SF83">
    <property type="entry name" value="(3R)-3-HYDROXYACYL-COA DEHYDROGENASE"/>
    <property type="match status" value="1"/>
</dbReference>
<dbReference type="GO" id="GO:0016616">
    <property type="term" value="F:oxidoreductase activity, acting on the CH-OH group of donors, NAD or NADP as acceptor"/>
    <property type="evidence" value="ECO:0007669"/>
    <property type="project" value="TreeGrafter"/>
</dbReference>
<name>A0A846Y6A8_9NOCA</name>
<evidence type="ECO:0000313" key="6">
    <source>
        <dbReference type="Proteomes" id="UP000570678"/>
    </source>
</evidence>
<evidence type="ECO:0000313" key="5">
    <source>
        <dbReference type="EMBL" id="NKY55096.1"/>
    </source>
</evidence>
<evidence type="ECO:0000256" key="1">
    <source>
        <dbReference type="ARBA" id="ARBA00006484"/>
    </source>
</evidence>
<dbReference type="CDD" id="cd05233">
    <property type="entry name" value="SDR_c"/>
    <property type="match status" value="1"/>
</dbReference>
<dbReference type="GO" id="GO:0006633">
    <property type="term" value="P:fatty acid biosynthetic process"/>
    <property type="evidence" value="ECO:0007669"/>
    <property type="project" value="TreeGrafter"/>
</dbReference>
<reference evidence="5 6" key="1">
    <citation type="submission" date="2020-04" db="EMBL/GenBank/DDBJ databases">
        <title>MicrobeNet Type strains.</title>
        <authorList>
            <person name="Nicholson A.C."/>
        </authorList>
    </citation>
    <scope>NUCLEOTIDE SEQUENCE [LARGE SCALE GENOMIC DNA]</scope>
    <source>
        <strain evidence="5 6">JCM 3332</strain>
    </source>
</reference>
<dbReference type="InterPro" id="IPR002347">
    <property type="entry name" value="SDR_fam"/>
</dbReference>
<sequence>MSGQQSLWGRGAVVVGATSGIGHAVAHALARHGAGVVVNGRNESAVERTVDSLVLGGRRAIGIAGSAADETVATELVDACVRTFGTVDILVNCAGTAEPAESSILNVTTREWRELLDSHLTTTFNTCRAAVPKMVAQRRGSIINTSSFAYLGDYGGTGYAAGKGAVNSLTLAIAAELAEHEVRANVVCPGAKTRLSSGFAYEAKIMELYRRGMLDEMSKDAALDAPPAEYVAQLYLYLAAAEARNVTGQIFVAAGGFVGRYDRPTPSILGFRDHNDTPPWTPEELHTMISGDGEQAGQA</sequence>
<dbReference type="Gene3D" id="3.40.50.720">
    <property type="entry name" value="NAD(P)-binding Rossmann-like Domain"/>
    <property type="match status" value="1"/>
</dbReference>
<gene>
    <name evidence="5" type="ORF">HGA15_02750</name>
</gene>
<dbReference type="InterPro" id="IPR020904">
    <property type="entry name" value="Sc_DH/Rdtase_CS"/>
</dbReference>